<dbReference type="GO" id="GO:0006979">
    <property type="term" value="P:response to oxidative stress"/>
    <property type="evidence" value="ECO:0007669"/>
    <property type="project" value="UniProtKB-UniRule"/>
</dbReference>
<feature type="binding site" evidence="17">
    <location>
        <position position="172"/>
    </location>
    <ligand>
        <name>substrate</name>
    </ligand>
</feature>
<evidence type="ECO:0000256" key="4">
    <source>
        <dbReference type="ARBA" id="ARBA00012313"/>
    </source>
</evidence>
<keyword evidence="11 21" id="KW-0560">Oxidoreductase</keyword>
<comment type="cofactor">
    <cofactor evidence="18 21">
        <name>heme b</name>
        <dbReference type="ChEBI" id="CHEBI:60344"/>
    </cofactor>
    <text evidence="18 21">Binds 1 heme b (iron(II)-protoporphyrin IX) group per subunit.</text>
</comment>
<evidence type="ECO:0000256" key="11">
    <source>
        <dbReference type="ARBA" id="ARBA00023002"/>
    </source>
</evidence>
<dbReference type="EMBL" id="CP144695">
    <property type="protein sequence ID" value="WVZ07214.1"/>
    <property type="molecule type" value="Genomic_DNA"/>
</dbReference>
<dbReference type="Proteomes" id="UP001374535">
    <property type="component" value="Chromosome 6"/>
</dbReference>
<feature type="binding site" evidence="18">
    <location>
        <position position="78"/>
    </location>
    <ligand>
        <name>Ca(2+)</name>
        <dbReference type="ChEBI" id="CHEBI:29108"/>
        <label>1</label>
    </ligand>
</feature>
<keyword evidence="14" id="KW-0325">Glycoprotein</keyword>
<keyword evidence="9" id="KW-0732">Signal</keyword>
<feature type="binding site" evidence="18">
    <location>
        <position position="85"/>
    </location>
    <ligand>
        <name>Ca(2+)</name>
        <dbReference type="ChEBI" id="CHEBI:29108"/>
        <label>1</label>
    </ligand>
</feature>
<dbReference type="CDD" id="cd00693">
    <property type="entry name" value="secretory_peroxidase"/>
    <property type="match status" value="1"/>
</dbReference>
<dbReference type="GO" id="GO:0140825">
    <property type="term" value="F:lactoperoxidase activity"/>
    <property type="evidence" value="ECO:0007669"/>
    <property type="project" value="UniProtKB-EC"/>
</dbReference>
<evidence type="ECO:0000256" key="13">
    <source>
        <dbReference type="ARBA" id="ARBA00023157"/>
    </source>
</evidence>
<dbReference type="InterPro" id="IPR033905">
    <property type="entry name" value="Secretory_peroxidase"/>
</dbReference>
<evidence type="ECO:0000256" key="14">
    <source>
        <dbReference type="ARBA" id="ARBA00023180"/>
    </source>
</evidence>
<keyword evidence="5 21" id="KW-0964">Secreted</keyword>
<keyword evidence="8 18" id="KW-0479">Metal-binding</keyword>
<dbReference type="PRINTS" id="PR00461">
    <property type="entry name" value="PLPEROXIDASE"/>
</dbReference>
<dbReference type="InterPro" id="IPR019794">
    <property type="entry name" value="Peroxidases_AS"/>
</dbReference>
<sequence>MAEKKKEITYITYISFNMKRQARTVTAVSEADAEKKLSPDFYTSSCPKLLPIVKKGVIKGIKDETRIGASLLRLHFHDCFVNGCDASILLDNTSNFIGEKTAAPNNNSARGFDVIDDIKAKVEKSCPRVVSCADILALAARDSVLGGPSWKVGLGRRDSISASRADANNSIPSPFLNLTDLKTNFANHGLSVKNLVALSGAHTLGLARCLTFRAHIFNDSNVDASFAKSLQSKCPISGNDDLLEPLDLRTPTHFDNLYFKNILAKRGLLHSDQELLNGGSTGKLVKKYATDTVAFFKAFAKGMVKMSNIKPLTGSEGQIRINCRKVS</sequence>
<feature type="binding site" evidence="18">
    <location>
        <position position="250"/>
    </location>
    <ligand>
        <name>Ca(2+)</name>
        <dbReference type="ChEBI" id="CHEBI:29108"/>
        <label>2</label>
    </ligand>
</feature>
<protein>
    <recommendedName>
        <fullName evidence="4 21">Peroxidase</fullName>
        <ecNumber evidence="4 21">1.11.1.7</ecNumber>
    </recommendedName>
</protein>
<feature type="binding site" description="axial binding residue" evidence="18">
    <location>
        <position position="202"/>
    </location>
    <ligand>
        <name>heme b</name>
        <dbReference type="ChEBI" id="CHEBI:60344"/>
    </ligand>
    <ligandPart>
        <name>Fe</name>
        <dbReference type="ChEBI" id="CHEBI:18248"/>
    </ligandPart>
</feature>
<feature type="binding site" evidence="18">
    <location>
        <position position="255"/>
    </location>
    <ligand>
        <name>Ca(2+)</name>
        <dbReference type="ChEBI" id="CHEBI:29108"/>
        <label>2</label>
    </ligand>
</feature>
<evidence type="ECO:0000256" key="18">
    <source>
        <dbReference type="PIRSR" id="PIRSR600823-3"/>
    </source>
</evidence>
<feature type="binding site" evidence="18">
    <location>
        <position position="83"/>
    </location>
    <ligand>
        <name>Ca(2+)</name>
        <dbReference type="ChEBI" id="CHEBI:29108"/>
        <label>1</label>
    </ligand>
</feature>
<proteinExistence type="inferred from homology"/>
<comment type="catalytic activity">
    <reaction evidence="1 21">
        <text>2 a phenolic donor + H2O2 = 2 a phenolic radical donor + 2 H2O</text>
        <dbReference type="Rhea" id="RHEA:56136"/>
        <dbReference type="ChEBI" id="CHEBI:15377"/>
        <dbReference type="ChEBI" id="CHEBI:16240"/>
        <dbReference type="ChEBI" id="CHEBI:139520"/>
        <dbReference type="ChEBI" id="CHEBI:139521"/>
        <dbReference type="EC" id="1.11.1.7"/>
    </reaction>
</comment>
<dbReference type="InterPro" id="IPR010255">
    <property type="entry name" value="Haem_peroxidase_sf"/>
</dbReference>
<comment type="function">
    <text evidence="2">Removal of H(2)O(2), oxidation of toxic reductants, biosynthesis and degradation of lignin, suberization, auxin catabolism, response to environmental stresses such as wounding, pathogen attack and oxidative stress. These functions might be dependent on each isozyme/isoform in each plant tissue.</text>
</comment>
<evidence type="ECO:0000313" key="24">
    <source>
        <dbReference type="Proteomes" id="UP001374535"/>
    </source>
</evidence>
<dbReference type="PRINTS" id="PR00458">
    <property type="entry name" value="PEROXIDASE"/>
</dbReference>
<evidence type="ECO:0000256" key="8">
    <source>
        <dbReference type="ARBA" id="ARBA00022723"/>
    </source>
</evidence>
<dbReference type="InterPro" id="IPR000823">
    <property type="entry name" value="Peroxidase_pln"/>
</dbReference>
<gene>
    <name evidence="23" type="ORF">V8G54_020560</name>
</gene>
<dbReference type="SUPFAM" id="SSF48113">
    <property type="entry name" value="Heme-dependent peroxidases"/>
    <property type="match status" value="1"/>
</dbReference>
<evidence type="ECO:0000256" key="10">
    <source>
        <dbReference type="ARBA" id="ARBA00022837"/>
    </source>
</evidence>
<feature type="binding site" evidence="18">
    <location>
        <position position="99"/>
    </location>
    <ligand>
        <name>Ca(2+)</name>
        <dbReference type="ChEBI" id="CHEBI:29108"/>
        <label>1</label>
    </ligand>
</feature>
<evidence type="ECO:0000259" key="22">
    <source>
        <dbReference type="PROSITE" id="PS50873"/>
    </source>
</evidence>
<evidence type="ECO:0000256" key="7">
    <source>
        <dbReference type="ARBA" id="ARBA00022617"/>
    </source>
</evidence>
<keyword evidence="13 20" id="KW-1015">Disulfide bond</keyword>
<evidence type="ECO:0000313" key="23">
    <source>
        <dbReference type="EMBL" id="WVZ07214.1"/>
    </source>
</evidence>
<feature type="domain" description="Plant heme peroxidase family profile" evidence="22">
    <location>
        <begin position="36"/>
        <end position="327"/>
    </location>
</feature>
<dbReference type="FunFam" id="1.10.420.10:FF:000006">
    <property type="entry name" value="Peroxidase"/>
    <property type="match status" value="1"/>
</dbReference>
<keyword evidence="6 21" id="KW-0575">Peroxidase</keyword>
<evidence type="ECO:0000256" key="6">
    <source>
        <dbReference type="ARBA" id="ARBA00022559"/>
    </source>
</evidence>
<dbReference type="PROSITE" id="PS50873">
    <property type="entry name" value="PEROXIDASE_4"/>
    <property type="match status" value="1"/>
</dbReference>
<dbReference type="InterPro" id="IPR002016">
    <property type="entry name" value="Haem_peroxidase"/>
</dbReference>
<feature type="disulfide bond" evidence="20">
    <location>
        <begin position="209"/>
        <end position="234"/>
    </location>
</feature>
<feature type="binding site" evidence="18">
    <location>
        <position position="203"/>
    </location>
    <ligand>
        <name>Ca(2+)</name>
        <dbReference type="ChEBI" id="CHEBI:29108"/>
        <label>2</label>
    </ligand>
</feature>
<dbReference type="GO" id="GO:0042744">
    <property type="term" value="P:hydrogen peroxide catabolic process"/>
    <property type="evidence" value="ECO:0007669"/>
    <property type="project" value="UniProtKB-KW"/>
</dbReference>
<dbReference type="GO" id="GO:0020037">
    <property type="term" value="F:heme binding"/>
    <property type="evidence" value="ECO:0007669"/>
    <property type="project" value="UniProtKB-UniRule"/>
</dbReference>
<dbReference type="Gene3D" id="1.10.520.10">
    <property type="match status" value="1"/>
</dbReference>
<evidence type="ECO:0000256" key="12">
    <source>
        <dbReference type="ARBA" id="ARBA00023004"/>
    </source>
</evidence>
<comment type="cofactor">
    <cofactor evidence="18 21">
        <name>Ca(2+)</name>
        <dbReference type="ChEBI" id="CHEBI:29108"/>
    </cofactor>
    <text evidence="18 21">Binds 2 calcium ions per subunit.</text>
</comment>
<evidence type="ECO:0000256" key="3">
    <source>
        <dbReference type="ARBA" id="ARBA00004613"/>
    </source>
</evidence>
<keyword evidence="24" id="KW-1185">Reference proteome</keyword>
<feature type="binding site" evidence="18">
    <location>
        <position position="81"/>
    </location>
    <ligand>
        <name>Ca(2+)</name>
        <dbReference type="ChEBI" id="CHEBI:29108"/>
        <label>1</label>
    </ligand>
</feature>
<keyword evidence="12 18" id="KW-0408">Iron</keyword>
<evidence type="ECO:0000256" key="17">
    <source>
        <dbReference type="PIRSR" id="PIRSR600823-2"/>
    </source>
</evidence>
<feature type="disulfide bond" evidence="20">
    <location>
        <begin position="132"/>
        <end position="323"/>
    </location>
</feature>
<dbReference type="GO" id="GO:0046872">
    <property type="term" value="F:metal ion binding"/>
    <property type="evidence" value="ECO:0007669"/>
    <property type="project" value="UniProtKB-UniRule"/>
</dbReference>
<feature type="disulfide bond" evidence="20">
    <location>
        <begin position="79"/>
        <end position="84"/>
    </location>
</feature>
<evidence type="ECO:0000256" key="5">
    <source>
        <dbReference type="ARBA" id="ARBA00022525"/>
    </source>
</evidence>
<name>A0AAQ3NC21_VIGMU</name>
<evidence type="ECO:0000256" key="21">
    <source>
        <dbReference type="RuleBase" id="RU362060"/>
    </source>
</evidence>
<evidence type="ECO:0000256" key="9">
    <source>
        <dbReference type="ARBA" id="ARBA00022729"/>
    </source>
</evidence>
<feature type="binding site" evidence="18">
    <location>
        <position position="247"/>
    </location>
    <ligand>
        <name>Ca(2+)</name>
        <dbReference type="ChEBI" id="CHEBI:29108"/>
        <label>2</label>
    </ligand>
</feature>
<feature type="site" description="Transition state stabilizer" evidence="19">
    <location>
        <position position="73"/>
    </location>
</feature>
<dbReference type="PANTHER" id="PTHR31388">
    <property type="entry name" value="PEROXIDASE 72-RELATED"/>
    <property type="match status" value="1"/>
</dbReference>
<feature type="active site" description="Proton acceptor" evidence="16">
    <location>
        <position position="77"/>
    </location>
</feature>
<evidence type="ECO:0000256" key="1">
    <source>
        <dbReference type="ARBA" id="ARBA00000189"/>
    </source>
</evidence>
<dbReference type="PANTHER" id="PTHR31388:SF264">
    <property type="entry name" value="PEROXIDASE 59"/>
    <property type="match status" value="1"/>
</dbReference>
<feature type="disulfide bond" evidence="20">
    <location>
        <begin position="46"/>
        <end position="126"/>
    </location>
</feature>
<comment type="subcellular location">
    <subcellularLocation>
        <location evidence="3 21">Secreted</location>
    </subcellularLocation>
</comment>
<organism evidence="23 24">
    <name type="scientific">Vigna mungo</name>
    <name type="common">Black gram</name>
    <name type="synonym">Phaseolus mungo</name>
    <dbReference type="NCBI Taxonomy" id="3915"/>
    <lineage>
        <taxon>Eukaryota</taxon>
        <taxon>Viridiplantae</taxon>
        <taxon>Streptophyta</taxon>
        <taxon>Embryophyta</taxon>
        <taxon>Tracheophyta</taxon>
        <taxon>Spermatophyta</taxon>
        <taxon>Magnoliopsida</taxon>
        <taxon>eudicotyledons</taxon>
        <taxon>Gunneridae</taxon>
        <taxon>Pentapetalae</taxon>
        <taxon>rosids</taxon>
        <taxon>fabids</taxon>
        <taxon>Fabales</taxon>
        <taxon>Fabaceae</taxon>
        <taxon>Papilionoideae</taxon>
        <taxon>50 kb inversion clade</taxon>
        <taxon>NPAAA clade</taxon>
        <taxon>indigoferoid/millettioid clade</taxon>
        <taxon>Phaseoleae</taxon>
        <taxon>Vigna</taxon>
    </lineage>
</organism>
<dbReference type="Pfam" id="PF00141">
    <property type="entry name" value="peroxidase"/>
    <property type="match status" value="1"/>
</dbReference>
<dbReference type="AlphaFoldDB" id="A0AAQ3NC21"/>
<evidence type="ECO:0000256" key="16">
    <source>
        <dbReference type="PIRSR" id="PIRSR600823-1"/>
    </source>
</evidence>
<keyword evidence="7 21" id="KW-0349">Heme</keyword>
<dbReference type="GO" id="GO:0005576">
    <property type="term" value="C:extracellular region"/>
    <property type="evidence" value="ECO:0007669"/>
    <property type="project" value="UniProtKB-SubCell"/>
</dbReference>
<dbReference type="Gene3D" id="1.10.420.10">
    <property type="entry name" value="Peroxidase, domain 2"/>
    <property type="match status" value="1"/>
</dbReference>
<accession>A0AAQ3NC21</accession>
<reference evidence="23 24" key="1">
    <citation type="journal article" date="2023" name="Life. Sci Alliance">
        <title>Evolutionary insights into 3D genome organization and epigenetic landscape of Vigna mungo.</title>
        <authorList>
            <person name="Junaid A."/>
            <person name="Singh B."/>
            <person name="Bhatia S."/>
        </authorList>
    </citation>
    <scope>NUCLEOTIDE SEQUENCE [LARGE SCALE GENOMIC DNA]</scope>
    <source>
        <strain evidence="23">Urdbean</strain>
    </source>
</reference>
<dbReference type="EC" id="1.11.1.7" evidence="4 21"/>
<evidence type="ECO:0000256" key="20">
    <source>
        <dbReference type="PIRSR" id="PIRSR600823-5"/>
    </source>
</evidence>
<dbReference type="FunFam" id="1.10.520.10:FF:000009">
    <property type="entry name" value="Peroxidase"/>
    <property type="match status" value="1"/>
</dbReference>
<feature type="binding site" evidence="18">
    <location>
        <position position="87"/>
    </location>
    <ligand>
        <name>Ca(2+)</name>
        <dbReference type="ChEBI" id="CHEBI:29108"/>
        <label>1</label>
    </ligand>
</feature>
<evidence type="ECO:0000256" key="2">
    <source>
        <dbReference type="ARBA" id="ARBA00002322"/>
    </source>
</evidence>
<dbReference type="PROSITE" id="PS00436">
    <property type="entry name" value="PEROXIDASE_2"/>
    <property type="match status" value="1"/>
</dbReference>
<keyword evidence="10 18" id="KW-0106">Calcium</keyword>
<comment type="similarity">
    <text evidence="21">Belongs to the peroxidase family. Classical plant (class III) peroxidase subfamily.</text>
</comment>
<evidence type="ECO:0000256" key="15">
    <source>
        <dbReference type="ARBA" id="ARBA00023324"/>
    </source>
</evidence>
<evidence type="ECO:0000256" key="19">
    <source>
        <dbReference type="PIRSR" id="PIRSR600823-4"/>
    </source>
</evidence>
<keyword evidence="15 21" id="KW-0376">Hydrogen peroxide</keyword>